<feature type="compositionally biased region" description="Basic and acidic residues" evidence="1">
    <location>
        <begin position="286"/>
        <end position="298"/>
    </location>
</feature>
<evidence type="ECO:0000313" key="2">
    <source>
        <dbReference type="EMBL" id="MFC3957912.1"/>
    </source>
</evidence>
<protein>
    <submittedName>
        <fullName evidence="2">Uncharacterized protein</fullName>
    </submittedName>
</protein>
<accession>A0ABD5NLZ7</accession>
<dbReference type="Proteomes" id="UP001595846">
    <property type="component" value="Unassembled WGS sequence"/>
</dbReference>
<name>A0ABD5NLZ7_9EURY</name>
<feature type="region of interest" description="Disordered" evidence="1">
    <location>
        <begin position="137"/>
        <end position="334"/>
    </location>
</feature>
<feature type="compositionally biased region" description="Acidic residues" evidence="1">
    <location>
        <begin position="251"/>
        <end position="275"/>
    </location>
</feature>
<gene>
    <name evidence="2" type="ORF">ACFOUR_05945</name>
</gene>
<organism evidence="2 3">
    <name type="scientific">Halovivax cerinus</name>
    <dbReference type="NCBI Taxonomy" id="1487865"/>
    <lineage>
        <taxon>Archaea</taxon>
        <taxon>Methanobacteriati</taxon>
        <taxon>Methanobacteriota</taxon>
        <taxon>Stenosarchaea group</taxon>
        <taxon>Halobacteria</taxon>
        <taxon>Halobacteriales</taxon>
        <taxon>Natrialbaceae</taxon>
        <taxon>Halovivax</taxon>
    </lineage>
</organism>
<proteinExistence type="predicted"/>
<feature type="compositionally biased region" description="Low complexity" evidence="1">
    <location>
        <begin position="140"/>
        <end position="162"/>
    </location>
</feature>
<feature type="compositionally biased region" description="Polar residues" evidence="1">
    <location>
        <begin position="299"/>
        <end position="313"/>
    </location>
</feature>
<sequence length="334" mass="33627">MSTVPQSTIDDVTERVWDLLDEATNALPDEAARSDESEPADALSDSGRSTLRALGSDAAALLEDTEPEALLAALDIDRPDGADSIPAAILAGDPDDVASLRALVTLSRLADDEAVGGSFDAEERDATVTLASLLADGPVGEPATAAGHDAAGQSAAGGAPAESESEDETAGDEIIDVLQGALDEVGTGIDDVLGVGGEEDGDGSDDDGSDDDRGEDDGGESGDDGELGDVTAGLVDEAESLSSDTSTGDGEAADDDGETEGGERDDAEGGDEDGGLLDVGGEGLLDGDRSTDGEDSGRTRQSVSGFGRTSHSTIPAGDRPDMTGLARYRTMPDR</sequence>
<feature type="compositionally biased region" description="Acidic residues" evidence="1">
    <location>
        <begin position="197"/>
        <end position="227"/>
    </location>
</feature>
<feature type="region of interest" description="Disordered" evidence="1">
    <location>
        <begin position="28"/>
        <end position="49"/>
    </location>
</feature>
<evidence type="ECO:0000313" key="3">
    <source>
        <dbReference type="Proteomes" id="UP001595846"/>
    </source>
</evidence>
<reference evidence="2 3" key="1">
    <citation type="journal article" date="2019" name="Int. J. Syst. Evol. Microbiol.">
        <title>The Global Catalogue of Microorganisms (GCM) 10K type strain sequencing project: providing services to taxonomists for standard genome sequencing and annotation.</title>
        <authorList>
            <consortium name="The Broad Institute Genomics Platform"/>
            <consortium name="The Broad Institute Genome Sequencing Center for Infectious Disease"/>
            <person name="Wu L."/>
            <person name="Ma J."/>
        </authorList>
    </citation>
    <scope>NUCLEOTIDE SEQUENCE [LARGE SCALE GENOMIC DNA]</scope>
    <source>
        <strain evidence="2 3">IBRC-M 10256</strain>
    </source>
</reference>
<evidence type="ECO:0000256" key="1">
    <source>
        <dbReference type="SAM" id="MobiDB-lite"/>
    </source>
</evidence>
<dbReference type="GeneID" id="73903293"/>
<dbReference type="EMBL" id="JBHSAQ010000002">
    <property type="protein sequence ID" value="MFC3957912.1"/>
    <property type="molecule type" value="Genomic_DNA"/>
</dbReference>
<dbReference type="RefSeq" id="WP_256530605.1">
    <property type="nucleotide sequence ID" value="NZ_CP101824.1"/>
</dbReference>
<dbReference type="AlphaFoldDB" id="A0ABD5NLZ7"/>
<feature type="compositionally biased region" description="Acidic residues" evidence="1">
    <location>
        <begin position="163"/>
        <end position="175"/>
    </location>
</feature>
<comment type="caution">
    <text evidence="2">The sequence shown here is derived from an EMBL/GenBank/DDBJ whole genome shotgun (WGS) entry which is preliminary data.</text>
</comment>
<keyword evidence="3" id="KW-1185">Reference proteome</keyword>